<feature type="transmembrane region" description="Helical" evidence="8">
    <location>
        <begin position="315"/>
        <end position="336"/>
    </location>
</feature>
<feature type="transmembrane region" description="Helical" evidence="8">
    <location>
        <begin position="143"/>
        <end position="163"/>
    </location>
</feature>
<dbReference type="Gene3D" id="1.20.1720.10">
    <property type="entry name" value="Multidrug resistance protein D"/>
    <property type="match status" value="1"/>
</dbReference>
<proteinExistence type="inferred from homology"/>
<dbReference type="PANTHER" id="PTHR42718">
    <property type="entry name" value="MAJOR FACILITATOR SUPERFAMILY MULTIDRUG TRANSPORTER MFSC"/>
    <property type="match status" value="1"/>
</dbReference>
<feature type="transmembrane region" description="Helical" evidence="8">
    <location>
        <begin position="250"/>
        <end position="269"/>
    </location>
</feature>
<dbReference type="GO" id="GO:0005886">
    <property type="term" value="C:plasma membrane"/>
    <property type="evidence" value="ECO:0007669"/>
    <property type="project" value="UniProtKB-SubCell"/>
</dbReference>
<feature type="transmembrane region" description="Helical" evidence="8">
    <location>
        <begin position="175"/>
        <end position="196"/>
    </location>
</feature>
<evidence type="ECO:0000256" key="7">
    <source>
        <dbReference type="ARBA" id="ARBA00023136"/>
    </source>
</evidence>
<dbReference type="GO" id="GO:0042910">
    <property type="term" value="F:xenobiotic transmembrane transporter activity"/>
    <property type="evidence" value="ECO:0007669"/>
    <property type="project" value="InterPro"/>
</dbReference>
<keyword evidence="7 8" id="KW-0472">Membrane</keyword>
<dbReference type="GO" id="GO:1990961">
    <property type="term" value="P:xenobiotic detoxification by transmembrane export across the plasma membrane"/>
    <property type="evidence" value="ECO:0007669"/>
    <property type="project" value="InterPro"/>
</dbReference>
<dbReference type="InterPro" id="IPR020846">
    <property type="entry name" value="MFS_dom"/>
</dbReference>
<keyword evidence="3" id="KW-0813">Transport</keyword>
<reference evidence="10" key="1">
    <citation type="submission" date="2024-05" db="EMBL/GenBank/DDBJ databases">
        <authorList>
            <person name="Cai S.Y."/>
            <person name="Jin L.M."/>
            <person name="Li H.R."/>
        </authorList>
    </citation>
    <scope>NUCLEOTIDE SEQUENCE</scope>
    <source>
        <strain evidence="10">A5-74</strain>
    </source>
</reference>
<name>A0AAU8DPQ4_9ACTN</name>
<keyword evidence="4" id="KW-1003">Cell membrane</keyword>
<feature type="domain" description="Major facilitator superfamily (MFS) profile" evidence="9">
    <location>
        <begin position="47"/>
        <end position="433"/>
    </location>
</feature>
<dbReference type="SUPFAM" id="SSF103473">
    <property type="entry name" value="MFS general substrate transporter"/>
    <property type="match status" value="1"/>
</dbReference>
<accession>A0AAU8DPQ4</accession>
<keyword evidence="6 8" id="KW-1133">Transmembrane helix</keyword>
<sequence>MSRATDYVTEQADLLEVDARADAPVVQKTTVPAHPGDVYVGRRYFQLVLILGAMAVLGPLTIDAYLPAFPRIATDLGASTSQVQLTLMAFLAGLAIGQLVIGPLSDSLGRRRPLMAGLLVHITASLVIALFPTLEIMTAARFVQGIGGAAVTVVSLAIVRDLFSGKRAAIVLSRLILVMGVGPIIAPIFGSLLMQWTTWHGIFYALAVVGVATAVLAWRLVPETLPPARRAPLKLRGTLSSYRILLRDKTFLATALAGGMVFGCLFAYVGGSSTALQEVYGFSPGQFALVLAAISLGFTVVSQINSVLIQRWDPARVLIVVLGALVLSALVMTVLVRADLGVLGFLVPAFFLMVSCGLAMPNASAVSLQGYGERAGTAAAVLGALQFTIGAITSIMVGVLADGTANGVPTVALVAAVLAAALVFSVRRTLLARNYD</sequence>
<dbReference type="AlphaFoldDB" id="A0AAU8DPQ4"/>
<evidence type="ECO:0000259" key="9">
    <source>
        <dbReference type="PROSITE" id="PS50850"/>
    </source>
</evidence>
<evidence type="ECO:0000256" key="3">
    <source>
        <dbReference type="ARBA" id="ARBA00022448"/>
    </source>
</evidence>
<dbReference type="InterPro" id="IPR036259">
    <property type="entry name" value="MFS_trans_sf"/>
</dbReference>
<organism evidence="10">
    <name type="scientific">Nakamurella sp. A5-74</name>
    <dbReference type="NCBI Taxonomy" id="3158264"/>
    <lineage>
        <taxon>Bacteria</taxon>
        <taxon>Bacillati</taxon>
        <taxon>Actinomycetota</taxon>
        <taxon>Actinomycetes</taxon>
        <taxon>Nakamurellales</taxon>
        <taxon>Nakamurellaceae</taxon>
        <taxon>Nakamurella</taxon>
    </lineage>
</organism>
<feature type="transmembrane region" description="Helical" evidence="8">
    <location>
        <begin position="44"/>
        <end position="62"/>
    </location>
</feature>
<feature type="transmembrane region" description="Helical" evidence="8">
    <location>
        <begin position="82"/>
        <end position="101"/>
    </location>
</feature>
<dbReference type="RefSeq" id="WP_353649332.1">
    <property type="nucleotide sequence ID" value="NZ_CP159218.1"/>
</dbReference>
<feature type="transmembrane region" description="Helical" evidence="8">
    <location>
        <begin position="113"/>
        <end position="131"/>
    </location>
</feature>
<evidence type="ECO:0000256" key="6">
    <source>
        <dbReference type="ARBA" id="ARBA00022989"/>
    </source>
</evidence>
<comment type="similarity">
    <text evidence="2">Belongs to the major facilitator superfamily. Bcr/CmlA family.</text>
</comment>
<dbReference type="NCBIfam" id="TIGR00710">
    <property type="entry name" value="efflux_Bcr_CflA"/>
    <property type="match status" value="1"/>
</dbReference>
<dbReference type="EMBL" id="CP159218">
    <property type="protein sequence ID" value="XCG63717.1"/>
    <property type="molecule type" value="Genomic_DNA"/>
</dbReference>
<feature type="transmembrane region" description="Helical" evidence="8">
    <location>
        <begin position="342"/>
        <end position="363"/>
    </location>
</feature>
<dbReference type="CDD" id="cd17320">
    <property type="entry name" value="MFS_MdfA_MDR_like"/>
    <property type="match status" value="1"/>
</dbReference>
<dbReference type="PROSITE" id="PS00216">
    <property type="entry name" value="SUGAR_TRANSPORT_1"/>
    <property type="match status" value="1"/>
</dbReference>
<dbReference type="InterPro" id="IPR004812">
    <property type="entry name" value="Efflux_drug-R_Bcr/CmlA"/>
</dbReference>
<evidence type="ECO:0000313" key="10">
    <source>
        <dbReference type="EMBL" id="XCG63717.1"/>
    </source>
</evidence>
<feature type="transmembrane region" description="Helical" evidence="8">
    <location>
        <begin position="289"/>
        <end position="308"/>
    </location>
</feature>
<protein>
    <submittedName>
        <fullName evidence="10">Multidrug effflux MFS transporter</fullName>
    </submittedName>
</protein>
<feature type="transmembrane region" description="Helical" evidence="8">
    <location>
        <begin position="202"/>
        <end position="221"/>
    </location>
</feature>
<dbReference type="FunFam" id="1.20.1720.10:FF:000005">
    <property type="entry name" value="Bcr/CflA family efflux transporter"/>
    <property type="match status" value="1"/>
</dbReference>
<dbReference type="InterPro" id="IPR011701">
    <property type="entry name" value="MFS"/>
</dbReference>
<evidence type="ECO:0000256" key="4">
    <source>
        <dbReference type="ARBA" id="ARBA00022475"/>
    </source>
</evidence>
<evidence type="ECO:0000256" key="2">
    <source>
        <dbReference type="ARBA" id="ARBA00006236"/>
    </source>
</evidence>
<dbReference type="InterPro" id="IPR005829">
    <property type="entry name" value="Sugar_transporter_CS"/>
</dbReference>
<evidence type="ECO:0000256" key="5">
    <source>
        <dbReference type="ARBA" id="ARBA00022692"/>
    </source>
</evidence>
<evidence type="ECO:0000256" key="1">
    <source>
        <dbReference type="ARBA" id="ARBA00004651"/>
    </source>
</evidence>
<dbReference type="PROSITE" id="PS50850">
    <property type="entry name" value="MFS"/>
    <property type="match status" value="1"/>
</dbReference>
<comment type="subcellular location">
    <subcellularLocation>
        <location evidence="1">Cell membrane</location>
        <topology evidence="1">Multi-pass membrane protein</topology>
    </subcellularLocation>
</comment>
<dbReference type="PANTHER" id="PTHR42718:SF9">
    <property type="entry name" value="MAJOR FACILITATOR SUPERFAMILY MULTIDRUG TRANSPORTER MFSC"/>
    <property type="match status" value="1"/>
</dbReference>
<feature type="transmembrane region" description="Helical" evidence="8">
    <location>
        <begin position="407"/>
        <end position="426"/>
    </location>
</feature>
<dbReference type="Pfam" id="PF07690">
    <property type="entry name" value="MFS_1"/>
    <property type="match status" value="1"/>
</dbReference>
<keyword evidence="5 8" id="KW-0812">Transmembrane</keyword>
<evidence type="ECO:0000256" key="8">
    <source>
        <dbReference type="SAM" id="Phobius"/>
    </source>
</evidence>
<feature type="transmembrane region" description="Helical" evidence="8">
    <location>
        <begin position="375"/>
        <end position="401"/>
    </location>
</feature>
<gene>
    <name evidence="10" type="ORF">ABLG96_21455</name>
</gene>